<gene>
    <name evidence="1" type="ORF">L1049_025765</name>
</gene>
<accession>A0AAP0NF57</accession>
<evidence type="ECO:0000313" key="1">
    <source>
        <dbReference type="EMBL" id="KAK9270189.1"/>
    </source>
</evidence>
<reference evidence="1 2" key="1">
    <citation type="journal article" date="2024" name="Plant J.">
        <title>Genome sequences and population genomics reveal climatic adaptation and genomic divergence between two closely related sweetgum species.</title>
        <authorList>
            <person name="Xu W.Q."/>
            <person name="Ren C.Q."/>
            <person name="Zhang X.Y."/>
            <person name="Comes H.P."/>
            <person name="Liu X.H."/>
            <person name="Li Y.G."/>
            <person name="Kettle C.J."/>
            <person name="Jalonen R."/>
            <person name="Gaisberger H."/>
            <person name="Ma Y.Z."/>
            <person name="Qiu Y.X."/>
        </authorList>
    </citation>
    <scope>NUCLEOTIDE SEQUENCE [LARGE SCALE GENOMIC DNA]</scope>
    <source>
        <strain evidence="1">Hangzhou</strain>
    </source>
</reference>
<comment type="caution">
    <text evidence="1">The sequence shown here is derived from an EMBL/GenBank/DDBJ whole genome shotgun (WGS) entry which is preliminary data.</text>
</comment>
<evidence type="ECO:0000313" key="2">
    <source>
        <dbReference type="Proteomes" id="UP001415857"/>
    </source>
</evidence>
<name>A0AAP0NF57_LIQFO</name>
<dbReference type="EMBL" id="JBBPBK010000014">
    <property type="protein sequence ID" value="KAK9270189.1"/>
    <property type="molecule type" value="Genomic_DNA"/>
</dbReference>
<keyword evidence="2" id="KW-1185">Reference proteome</keyword>
<organism evidence="1 2">
    <name type="scientific">Liquidambar formosana</name>
    <name type="common">Formosan gum</name>
    <dbReference type="NCBI Taxonomy" id="63359"/>
    <lineage>
        <taxon>Eukaryota</taxon>
        <taxon>Viridiplantae</taxon>
        <taxon>Streptophyta</taxon>
        <taxon>Embryophyta</taxon>
        <taxon>Tracheophyta</taxon>
        <taxon>Spermatophyta</taxon>
        <taxon>Magnoliopsida</taxon>
        <taxon>eudicotyledons</taxon>
        <taxon>Gunneridae</taxon>
        <taxon>Pentapetalae</taxon>
        <taxon>Saxifragales</taxon>
        <taxon>Altingiaceae</taxon>
        <taxon>Liquidambar</taxon>
    </lineage>
</organism>
<proteinExistence type="predicted"/>
<sequence>MQVSSRVSEVLRVPGKRFHWEYMDGDREAGMVGKRHWVLALGGPILSQIFLTSESTIHHKCNETAPNAHDNPIQTKSYMQHHKRYHTSIILQLYKRIQLE</sequence>
<protein>
    <submittedName>
        <fullName evidence="1">Uncharacterized protein</fullName>
    </submittedName>
</protein>
<dbReference type="AlphaFoldDB" id="A0AAP0NF57"/>
<dbReference type="Proteomes" id="UP001415857">
    <property type="component" value="Unassembled WGS sequence"/>
</dbReference>